<evidence type="ECO:0008006" key="4">
    <source>
        <dbReference type="Google" id="ProtNLM"/>
    </source>
</evidence>
<organism evidence="2 3">
    <name type="scientific">Alkalicoccobacillus plakortidis</name>
    <dbReference type="NCBI Taxonomy" id="444060"/>
    <lineage>
        <taxon>Bacteria</taxon>
        <taxon>Bacillati</taxon>
        <taxon>Bacillota</taxon>
        <taxon>Bacilli</taxon>
        <taxon>Bacillales</taxon>
        <taxon>Bacillaceae</taxon>
        <taxon>Alkalicoccobacillus</taxon>
    </lineage>
</organism>
<name>A0ABT0XF99_9BACI</name>
<feature type="transmembrane region" description="Helical" evidence="1">
    <location>
        <begin position="47"/>
        <end position="64"/>
    </location>
</feature>
<evidence type="ECO:0000313" key="2">
    <source>
        <dbReference type="EMBL" id="MCM2674576.1"/>
    </source>
</evidence>
<evidence type="ECO:0000313" key="3">
    <source>
        <dbReference type="Proteomes" id="UP001203665"/>
    </source>
</evidence>
<gene>
    <name evidence="2" type="ORF">NDM98_02995</name>
</gene>
<dbReference type="RefSeq" id="WP_251604496.1">
    <property type="nucleotide sequence ID" value="NZ_JAMQJY010000001.1"/>
</dbReference>
<sequence length="96" mass="11177">MSTSNRTCVHCQEEVPSIKLFFKSLLNRRVVCPTCEKEQFVALPTLLYQYFTLVGGIILSILNTNFFKQPVLFPFIILILLSCFLYEPFKKLVPER</sequence>
<keyword evidence="1" id="KW-0812">Transmembrane</keyword>
<feature type="transmembrane region" description="Helical" evidence="1">
    <location>
        <begin position="71"/>
        <end position="89"/>
    </location>
</feature>
<keyword evidence="1" id="KW-0472">Membrane</keyword>
<protein>
    <recommendedName>
        <fullName evidence="4">Cxxc_20_cxxc protein</fullName>
    </recommendedName>
</protein>
<accession>A0ABT0XF99</accession>
<keyword evidence="1" id="KW-1133">Transmembrane helix</keyword>
<reference evidence="2" key="1">
    <citation type="submission" date="2022-06" db="EMBL/GenBank/DDBJ databases">
        <title>Alkalicoccobacillus porphyridii sp. nov., isolated from a marine red alga, Porphyridium purpureum and reclassification of Shouchella plakortidis and Shouchella gibsonii as Alkalicoccobacillus plakortidis comb. nov. and Alkalicoccobacillus gibsonii comb. nov.</title>
        <authorList>
            <person name="Kim K.H."/>
            <person name="Lee J.K."/>
            <person name="Han D.M."/>
            <person name="Baek J.H."/>
            <person name="Jeon C.O."/>
        </authorList>
    </citation>
    <scope>NUCLEOTIDE SEQUENCE</scope>
    <source>
        <strain evidence="2">DSM 19153</strain>
    </source>
</reference>
<comment type="caution">
    <text evidence="2">The sequence shown here is derived from an EMBL/GenBank/DDBJ whole genome shotgun (WGS) entry which is preliminary data.</text>
</comment>
<dbReference type="EMBL" id="JAMQJY010000001">
    <property type="protein sequence ID" value="MCM2674576.1"/>
    <property type="molecule type" value="Genomic_DNA"/>
</dbReference>
<dbReference type="Proteomes" id="UP001203665">
    <property type="component" value="Unassembled WGS sequence"/>
</dbReference>
<proteinExistence type="predicted"/>
<evidence type="ECO:0000256" key="1">
    <source>
        <dbReference type="SAM" id="Phobius"/>
    </source>
</evidence>
<keyword evidence="3" id="KW-1185">Reference proteome</keyword>